<comment type="caution">
    <text evidence="1">The sequence shown here is derived from an EMBL/GenBank/DDBJ whole genome shotgun (WGS) entry which is preliminary data.</text>
</comment>
<proteinExistence type="predicted"/>
<dbReference type="Proteomes" id="UP000679725">
    <property type="component" value="Unassembled WGS sequence"/>
</dbReference>
<protein>
    <submittedName>
        <fullName evidence="1">Uncharacterized protein</fullName>
    </submittedName>
</protein>
<dbReference type="EMBL" id="CAJRAU010000007">
    <property type="protein sequence ID" value="CAG5072883.1"/>
    <property type="molecule type" value="Genomic_DNA"/>
</dbReference>
<gene>
    <name evidence="1" type="ORF">DYBT9623_04423</name>
</gene>
<dbReference type="RefSeq" id="WP_215235702.1">
    <property type="nucleotide sequence ID" value="NZ_CAJRAU010000007.1"/>
</dbReference>
<accession>A0ABN7RCF0</accession>
<evidence type="ECO:0000313" key="2">
    <source>
        <dbReference type="Proteomes" id="UP000679725"/>
    </source>
</evidence>
<sequence>MKNEVKNQGAAFEFDYVSLNFSVSGRDTSTGEQKSFSYNDSAQLNFNDESELNKTLKDKSYLLEVIPRLVQRALNSYDPENQDAKRLREEIGLLLQ</sequence>
<reference evidence="1 2" key="1">
    <citation type="submission" date="2021-04" db="EMBL/GenBank/DDBJ databases">
        <authorList>
            <person name="Rodrigo-Torres L."/>
            <person name="Arahal R. D."/>
            <person name="Lucena T."/>
        </authorList>
    </citation>
    <scope>NUCLEOTIDE SEQUENCE [LARGE SCALE GENOMIC DNA]</scope>
    <source>
        <strain evidence="1 2">CECT 9623</strain>
    </source>
</reference>
<keyword evidence="2" id="KW-1185">Reference proteome</keyword>
<evidence type="ECO:0000313" key="1">
    <source>
        <dbReference type="EMBL" id="CAG5072883.1"/>
    </source>
</evidence>
<name>A0ABN7RCF0_9BACT</name>
<organism evidence="1 2">
    <name type="scientific">Dyadobacter linearis</name>
    <dbReference type="NCBI Taxonomy" id="2823330"/>
    <lineage>
        <taxon>Bacteria</taxon>
        <taxon>Pseudomonadati</taxon>
        <taxon>Bacteroidota</taxon>
        <taxon>Cytophagia</taxon>
        <taxon>Cytophagales</taxon>
        <taxon>Spirosomataceae</taxon>
        <taxon>Dyadobacter</taxon>
    </lineage>
</organism>